<dbReference type="RefSeq" id="WP_036995980.1">
    <property type="nucleotide sequence ID" value="NZ_CP071706.1"/>
</dbReference>
<reference evidence="6 7" key="2">
    <citation type="journal article" date="2016" name="Front. Microbiol.">
        <title>When Genome-Based Approach Meets the 'Old but Good': Revealing Genes Involved in the Antibacterial Activity of Pseudomonas sp. P482 against Soft Rot Pathogens.</title>
        <authorList>
            <person name="Krzyzanowska D.M."/>
            <person name="Ossowicki A."/>
            <person name="Rajewska M."/>
            <person name="Maciag T."/>
            <person name="Jablonska M."/>
            <person name="Obuchowski M."/>
            <person name="Heeb S."/>
            <person name="Jafra S."/>
        </authorList>
    </citation>
    <scope>NUCLEOTIDE SEQUENCE [LARGE SCALE GENOMIC DNA]</scope>
    <source>
        <strain evidence="6 7">P482</strain>
    </source>
</reference>
<dbReference type="SUPFAM" id="SSF52540">
    <property type="entry name" value="P-loop containing nucleoside triphosphate hydrolases"/>
    <property type="match status" value="1"/>
</dbReference>
<dbReference type="Proteomes" id="UP000027121">
    <property type="component" value="Chromosome"/>
</dbReference>
<dbReference type="AlphaFoldDB" id="A0AAP0SDU1"/>
<dbReference type="PROSITE" id="PS00678">
    <property type="entry name" value="WD_REPEATS_1"/>
    <property type="match status" value="2"/>
</dbReference>
<keyword evidence="4" id="KW-0812">Transmembrane</keyword>
<dbReference type="InterPro" id="IPR019775">
    <property type="entry name" value="WD40_repeat_CS"/>
</dbReference>
<evidence type="ECO:0000256" key="4">
    <source>
        <dbReference type="SAM" id="Phobius"/>
    </source>
</evidence>
<dbReference type="PANTHER" id="PTHR19848:SF8">
    <property type="entry name" value="F-BOX AND WD REPEAT DOMAIN CONTAINING 7"/>
    <property type="match status" value="1"/>
</dbReference>
<reference evidence="6 7" key="1">
    <citation type="journal article" date="2014" name="Genome Announc.">
        <title>Genome Sequence of Pseudomonas sp. Strain P482, a Tomato Rhizosphere Isolate with Broad-Spectrum Antimicrobial Activity.</title>
        <authorList>
            <person name="Krzyzanowska D.M."/>
            <person name="Ossowicki A."/>
            <person name="Jafra S."/>
        </authorList>
    </citation>
    <scope>NUCLEOTIDE SEQUENCE [LARGE SCALE GENOMIC DNA]</scope>
    <source>
        <strain evidence="6 7">P482</strain>
    </source>
</reference>
<dbReference type="Gene3D" id="3.40.50.300">
    <property type="entry name" value="P-loop containing nucleotide triphosphate hydrolases"/>
    <property type="match status" value="1"/>
</dbReference>
<dbReference type="InterPro" id="IPR027417">
    <property type="entry name" value="P-loop_NTPase"/>
</dbReference>
<evidence type="ECO:0000256" key="2">
    <source>
        <dbReference type="ARBA" id="ARBA00022737"/>
    </source>
</evidence>
<keyword evidence="7" id="KW-1185">Reference proteome</keyword>
<dbReference type="PANTHER" id="PTHR19848">
    <property type="entry name" value="WD40 REPEAT PROTEIN"/>
    <property type="match status" value="1"/>
</dbReference>
<feature type="repeat" description="WD" evidence="3">
    <location>
        <begin position="1078"/>
        <end position="1119"/>
    </location>
</feature>
<evidence type="ECO:0000313" key="7">
    <source>
        <dbReference type="Proteomes" id="UP000027121"/>
    </source>
</evidence>
<keyword evidence="4" id="KW-0472">Membrane</keyword>
<dbReference type="SUPFAM" id="SSF50998">
    <property type="entry name" value="Quinoprotein alcohol dehydrogenase-like"/>
    <property type="match status" value="2"/>
</dbReference>
<accession>A0AAP0SDU1</accession>
<feature type="repeat" description="WD" evidence="3">
    <location>
        <begin position="1123"/>
        <end position="1164"/>
    </location>
</feature>
<dbReference type="InterPro" id="IPR049052">
    <property type="entry name" value="nSTAND1"/>
</dbReference>
<gene>
    <name evidence="6" type="ORF">BV82_3338</name>
</gene>
<dbReference type="PROSITE" id="PS50082">
    <property type="entry name" value="WD_REPEATS_2"/>
    <property type="match status" value="4"/>
</dbReference>
<protein>
    <recommendedName>
        <fullName evidence="5">Novel STAND NTPase 1 domain-containing protein</fullName>
    </recommendedName>
</protein>
<dbReference type="EMBL" id="CP071706">
    <property type="protein sequence ID" value="KDN98610.1"/>
    <property type="molecule type" value="Genomic_DNA"/>
</dbReference>
<sequence length="1269" mass="138621">MTDHANPYIGPLPFTEGKTLYGREQETQVLFDLLISKRIVLLISPSGAGKTSLIQAALLPQLRERLWPLPIIRLDSLSATGAGDIESLNPYLMATLHSMEAGRGDERMSEAELAQQTLASYLKMRMQNADAEQPNGVFPVLVLDQFEELFTLDRYDWECKQAFIQQLGKLLSEGIDLGPGEEGTPQVQQVWALFSMREDYVAELEPYLDLIPTALTFRYRLEPLDRTQATEAIVGPAAGWFEAAAAERLVSDLSGTGQPGERNTKQGRYVEPVQLQVVSLRLWDKVVIGEQRAITSADIHADGQSNEVDTALEEYYQVELNRASAGREIRERTLRDWIETRLLTDSRVRTRVLREIGVDPALDEAVDSLIDGHLLRADTSGERTWLELSHDRLVKPILDNNQKWRESHLQLVQKRAMQWIKENRPENLLLNPVELLKAQEFVEEHPGELNPIECEFLQESRDLQAEHLEQARRNEQIRADNRQLGKRLGVAAGLIGGLVFGLVFVAIAWISANVAKDSAEQAKIAADERSAEALQAKYQAQEKLLQARMMEANVQTDSGRSLSSLSLLEPGTSEPMQALYFRSLLKALGSSPPLTRVVGQGHVVKGLQFSGDGGHLYSGDWNGQTFAWPLAGGDAPGVSLVNDEGQSIQSLAYNPLRKLLVAANRIGEMVLWQEGGAAPAELARFTAPFVSVDRGVLMSAQFDASGQWLVTPGNRHRQPILSVWSLADLAKPAVVTTLSGYHTTNISRVMFVPAGKYAGYLVSADTEGNLGLWNVPGKATAPVVALHTLEVIRKKVGVFAAAIDPSGRWLAAGTADGSLLFWDLWAQKPADTGVVVPSFMHHGRVTAMAFSSKGNKLYSVGGDKLLLEWTLPAQAGKPLDTQQLASAIQVVRVDGWGEKLYSIALHPQQEGIVAVGGGTQIRMLDLNRMTPLTSRMTGSEGPWRAMTTSFDQQVVVGLAANTLSVRRWRRGDAHAHPQALDFPGPERRLTTLALSADGHTLAALTCDGFLQVWDVAGDAPQRKLERKAGKQELQCRSERDESVAFQPGGQLLASAFGNQLKLWVQDASGSWSLADEQALAEQQRIKALAFNPSGKQLAIAGDSGVIELWSTDGGKLSKANQVTAGAQALITALAFSTNGERLASGGDDASVIEWRVADLQRLGSSQWHNRAVSSIAYLTQYDSSLLVSGDREGQMVLCATPVSEDQCAPVGSPRGTPITALVAAADELLVSSNALWQWQLQLGLMRDTALRLARKPTVVIDVPTQAQAQ</sequence>
<dbReference type="KEGG" id="pdw:BV82_3338"/>
<dbReference type="InterPro" id="IPR015943">
    <property type="entry name" value="WD40/YVTN_repeat-like_dom_sf"/>
</dbReference>
<feature type="domain" description="Novel STAND NTPase 1" evidence="5">
    <location>
        <begin position="7"/>
        <end position="424"/>
    </location>
</feature>
<keyword evidence="4" id="KW-1133">Transmembrane helix</keyword>
<dbReference type="InterPro" id="IPR011047">
    <property type="entry name" value="Quinoprotein_ADH-like_sf"/>
</dbReference>
<dbReference type="Pfam" id="PF20703">
    <property type="entry name" value="nSTAND1"/>
    <property type="match status" value="1"/>
</dbReference>
<evidence type="ECO:0000256" key="1">
    <source>
        <dbReference type="ARBA" id="ARBA00022574"/>
    </source>
</evidence>
<dbReference type="Pfam" id="PF00400">
    <property type="entry name" value="WD40"/>
    <property type="match status" value="3"/>
</dbReference>
<keyword evidence="1 3" id="KW-0853">WD repeat</keyword>
<organism evidence="6 7">
    <name type="scientific">Pseudomonas donghuensis</name>
    <dbReference type="NCBI Taxonomy" id="1163398"/>
    <lineage>
        <taxon>Bacteria</taxon>
        <taxon>Pseudomonadati</taxon>
        <taxon>Pseudomonadota</taxon>
        <taxon>Gammaproteobacteria</taxon>
        <taxon>Pseudomonadales</taxon>
        <taxon>Pseudomonadaceae</taxon>
        <taxon>Pseudomonas</taxon>
    </lineage>
</organism>
<dbReference type="GeneID" id="98283012"/>
<evidence type="ECO:0000313" key="6">
    <source>
        <dbReference type="EMBL" id="KDN98610.1"/>
    </source>
</evidence>
<feature type="repeat" description="WD" evidence="3">
    <location>
        <begin position="798"/>
        <end position="824"/>
    </location>
</feature>
<proteinExistence type="predicted"/>
<dbReference type="SMART" id="SM00320">
    <property type="entry name" value="WD40"/>
    <property type="match status" value="11"/>
</dbReference>
<name>A0AAP0SDU1_9PSED</name>
<dbReference type="InterPro" id="IPR001680">
    <property type="entry name" value="WD40_rpt"/>
</dbReference>
<keyword evidence="2" id="KW-0677">Repeat</keyword>
<dbReference type="Gene3D" id="2.130.10.10">
    <property type="entry name" value="YVTN repeat-like/Quinoprotein amine dehydrogenase"/>
    <property type="match status" value="3"/>
</dbReference>
<feature type="repeat" description="WD" evidence="3">
    <location>
        <begin position="982"/>
        <end position="1015"/>
    </location>
</feature>
<evidence type="ECO:0000256" key="3">
    <source>
        <dbReference type="PROSITE-ProRule" id="PRU00221"/>
    </source>
</evidence>
<evidence type="ECO:0000259" key="5">
    <source>
        <dbReference type="Pfam" id="PF20703"/>
    </source>
</evidence>
<feature type="transmembrane region" description="Helical" evidence="4">
    <location>
        <begin position="488"/>
        <end position="510"/>
    </location>
</feature>